<dbReference type="PANTHER" id="PTHR30508:SF1">
    <property type="entry name" value="UPF0051 PROTEIN ABCI8, CHLOROPLASTIC-RELATED"/>
    <property type="match status" value="1"/>
</dbReference>
<evidence type="ECO:0000313" key="4">
    <source>
        <dbReference type="EMBL" id="OGH71125.1"/>
    </source>
</evidence>
<dbReference type="AlphaFoldDB" id="A0A1F6MHJ3"/>
<reference evidence="4 5" key="1">
    <citation type="journal article" date="2016" name="Nat. Commun.">
        <title>Thousands of microbial genomes shed light on interconnected biogeochemical processes in an aquifer system.</title>
        <authorList>
            <person name="Anantharaman K."/>
            <person name="Brown C.T."/>
            <person name="Hug L.A."/>
            <person name="Sharon I."/>
            <person name="Castelle C.J."/>
            <person name="Probst A.J."/>
            <person name="Thomas B.C."/>
            <person name="Singh A."/>
            <person name="Wilkins M.J."/>
            <person name="Karaoz U."/>
            <person name="Brodie E.L."/>
            <person name="Williams K.H."/>
            <person name="Hubbard S.S."/>
            <person name="Banfield J.F."/>
        </authorList>
    </citation>
    <scope>NUCLEOTIDE SEQUENCE [LARGE SCALE GENOMIC DNA]</scope>
</reference>
<sequence>MQPHFTINRTLYDQANEDRSRYKAKPGLTEEVVREISKQKNEPGWMLEKRLKAFELFKQTPIPTWGPDLSKLNLDEIVYFVRPAAKETTNWDDVPEDIKKTFDRLGIPEAEKKHLAGVGAQYDSDVVYHNIQEHLKKQGVIFENMDVALQKYPDMVQKHFMTSCIPINDHKFIMLHAAVWSGGTFIYVPKGVKVELPLQAYFRMNAESGGQFEHTLIIADEGSEVNYIEGCSAPRFTKNALHAGGVEIFVGRGATVRYFSIENWSKNTYNLNTKRALVDENGRVEWVSGNMGSGVTMLYPSSILRGEGASSDNLGIAVAGPGQHQDVGGKAFHVAPRTKSVIRSRSISYGGGVCAFRGIVRITQKAVKSDSSVTCDALLLDDKSVANTYPHMEIRTNDVTAAHEAKTGKIGEEQLFYLMSRGLSEEKAIQLIVSGFVEPIIKALPLEYALELNRLIEMEMVGSVG</sequence>
<evidence type="ECO:0000259" key="2">
    <source>
        <dbReference type="Pfam" id="PF01458"/>
    </source>
</evidence>
<dbReference type="GO" id="GO:0016226">
    <property type="term" value="P:iron-sulfur cluster assembly"/>
    <property type="evidence" value="ECO:0007669"/>
    <property type="project" value="InterPro"/>
</dbReference>
<dbReference type="InterPro" id="IPR037284">
    <property type="entry name" value="SUF_FeS_clus_asmbl_SufBD_sf"/>
</dbReference>
<accession>A0A1F6MHJ3</accession>
<dbReference type="EMBL" id="MFQE01000033">
    <property type="protein sequence ID" value="OGH71125.1"/>
    <property type="molecule type" value="Genomic_DNA"/>
</dbReference>
<proteinExistence type="inferred from homology"/>
<dbReference type="NCBIfam" id="TIGR01980">
    <property type="entry name" value="sufB"/>
    <property type="match status" value="1"/>
</dbReference>
<dbReference type="InterPro" id="IPR055346">
    <property type="entry name" value="Fe-S_cluster_assembly_SufBD"/>
</dbReference>
<evidence type="ECO:0000259" key="3">
    <source>
        <dbReference type="Pfam" id="PF19295"/>
    </source>
</evidence>
<feature type="domain" description="SUF system FeS cluster assembly SufBD core" evidence="2">
    <location>
        <begin position="202"/>
        <end position="436"/>
    </location>
</feature>
<name>A0A1F6MHJ3_9BACT</name>
<dbReference type="STRING" id="1798683.A3C90_03080"/>
<dbReference type="InterPro" id="IPR000825">
    <property type="entry name" value="SUF_FeS_clus_asmbl_SufBD_core"/>
</dbReference>
<dbReference type="Pfam" id="PF19295">
    <property type="entry name" value="SufBD_N"/>
    <property type="match status" value="1"/>
</dbReference>
<comment type="caution">
    <text evidence="4">The sequence shown here is derived from an EMBL/GenBank/DDBJ whole genome shotgun (WGS) entry which is preliminary data.</text>
</comment>
<dbReference type="Pfam" id="PF01458">
    <property type="entry name" value="SUFBD_core"/>
    <property type="match status" value="1"/>
</dbReference>
<organism evidence="4 5">
    <name type="scientific">Candidatus Magasanikbacteria bacterium RIFCSPHIGHO2_02_FULL_51_14</name>
    <dbReference type="NCBI Taxonomy" id="1798683"/>
    <lineage>
        <taxon>Bacteria</taxon>
        <taxon>Candidatus Magasanikiibacteriota</taxon>
    </lineage>
</organism>
<dbReference type="InterPro" id="IPR010231">
    <property type="entry name" value="SUF_FeS_clus_asmbl_SufB"/>
</dbReference>
<dbReference type="InterPro" id="IPR045595">
    <property type="entry name" value="SufBD_N"/>
</dbReference>
<dbReference type="SUPFAM" id="SSF101960">
    <property type="entry name" value="Stabilizer of iron transporter SufD"/>
    <property type="match status" value="1"/>
</dbReference>
<comment type="similarity">
    <text evidence="1">Belongs to the iron-sulfur cluster assembly SufBD family.</text>
</comment>
<protein>
    <submittedName>
        <fullName evidence="4">Fe-S cluster assembly protein SufB</fullName>
    </submittedName>
</protein>
<dbReference type="PANTHER" id="PTHR30508">
    <property type="entry name" value="FES CLUSTER ASSEMBLY PROTEIN SUF"/>
    <property type="match status" value="1"/>
</dbReference>
<gene>
    <name evidence="4" type="ORF">A3C90_03080</name>
</gene>
<evidence type="ECO:0000313" key="5">
    <source>
        <dbReference type="Proteomes" id="UP000177457"/>
    </source>
</evidence>
<dbReference type="Proteomes" id="UP000177457">
    <property type="component" value="Unassembled WGS sequence"/>
</dbReference>
<feature type="domain" description="SUF system FeS cluster assembly SufBD N-terminal" evidence="3">
    <location>
        <begin position="44"/>
        <end position="199"/>
    </location>
</feature>
<evidence type="ECO:0000256" key="1">
    <source>
        <dbReference type="ARBA" id="ARBA00043967"/>
    </source>
</evidence>